<name>A0AA41QF83_9MICO</name>
<proteinExistence type="predicted"/>
<accession>A0AA41QF83</accession>
<reference evidence="2" key="1">
    <citation type="submission" date="2022-01" db="EMBL/GenBank/DDBJ databases">
        <title>Antribacter sp. nov., isolated from Guizhou of China.</title>
        <authorList>
            <person name="Chengliang C."/>
            <person name="Ya Z."/>
        </authorList>
    </citation>
    <scope>NUCLEOTIDE SEQUENCE</scope>
    <source>
        <strain evidence="2">KLBMP 9083</strain>
    </source>
</reference>
<dbReference type="InterPro" id="IPR037401">
    <property type="entry name" value="SnoaL-like"/>
</dbReference>
<evidence type="ECO:0000313" key="3">
    <source>
        <dbReference type="Proteomes" id="UP001165405"/>
    </source>
</evidence>
<dbReference type="AlphaFoldDB" id="A0AA41QF83"/>
<protein>
    <submittedName>
        <fullName evidence="2">Nuclear transport factor 2 family protein</fullName>
    </submittedName>
</protein>
<comment type="caution">
    <text evidence="2">The sequence shown here is derived from an EMBL/GenBank/DDBJ whole genome shotgun (WGS) entry which is preliminary data.</text>
</comment>
<dbReference type="Proteomes" id="UP001165405">
    <property type="component" value="Unassembled WGS sequence"/>
</dbReference>
<dbReference type="Gene3D" id="3.10.450.50">
    <property type="match status" value="1"/>
</dbReference>
<evidence type="ECO:0000259" key="1">
    <source>
        <dbReference type="Pfam" id="PF12680"/>
    </source>
</evidence>
<dbReference type="EMBL" id="JAKGSG010000034">
    <property type="protein sequence ID" value="MCF4121715.1"/>
    <property type="molecule type" value="Genomic_DNA"/>
</dbReference>
<dbReference type="RefSeq" id="WP_236089512.1">
    <property type="nucleotide sequence ID" value="NZ_JAKGSG010000034.1"/>
</dbReference>
<evidence type="ECO:0000313" key="2">
    <source>
        <dbReference type="EMBL" id="MCF4121715.1"/>
    </source>
</evidence>
<dbReference type="SUPFAM" id="SSF54427">
    <property type="entry name" value="NTF2-like"/>
    <property type="match status" value="1"/>
</dbReference>
<keyword evidence="3" id="KW-1185">Reference proteome</keyword>
<dbReference type="Pfam" id="PF12680">
    <property type="entry name" value="SnoaL_2"/>
    <property type="match status" value="1"/>
</dbReference>
<organism evidence="2 3">
    <name type="scientific">Antribacter soli</name>
    <dbReference type="NCBI Taxonomy" id="2910976"/>
    <lineage>
        <taxon>Bacteria</taxon>
        <taxon>Bacillati</taxon>
        <taxon>Actinomycetota</taxon>
        <taxon>Actinomycetes</taxon>
        <taxon>Micrococcales</taxon>
        <taxon>Promicromonosporaceae</taxon>
        <taxon>Antribacter</taxon>
    </lineage>
</organism>
<dbReference type="PANTHER" id="PTHR41252">
    <property type="entry name" value="BLR2505 PROTEIN"/>
    <property type="match status" value="1"/>
</dbReference>
<dbReference type="InterPro" id="IPR032710">
    <property type="entry name" value="NTF2-like_dom_sf"/>
</dbReference>
<sequence length="129" mass="13993">MSSNDNIALIQRLYAANGDPEVISAVMSPDVTWDITPTMPGGAVYTGLANVVSDFLVPLNQGFESFVARPEHLYADGDRVLAVGHYVGTAKTGEDFQARFVHIWTIAGDKIVHNYQVGESATVTQYFQG</sequence>
<dbReference type="PANTHER" id="PTHR41252:SF1">
    <property type="entry name" value="BLR2505 PROTEIN"/>
    <property type="match status" value="1"/>
</dbReference>
<feature type="domain" description="SnoaL-like" evidence="1">
    <location>
        <begin position="16"/>
        <end position="113"/>
    </location>
</feature>
<gene>
    <name evidence="2" type="ORF">L1785_12050</name>
</gene>